<feature type="compositionally biased region" description="Low complexity" evidence="3">
    <location>
        <begin position="29"/>
        <end position="38"/>
    </location>
</feature>
<feature type="signal peptide" evidence="4">
    <location>
        <begin position="1"/>
        <end position="18"/>
    </location>
</feature>
<evidence type="ECO:0000259" key="5">
    <source>
        <dbReference type="Pfam" id="PF05433"/>
    </source>
</evidence>
<dbReference type="GO" id="GO:0019867">
    <property type="term" value="C:outer membrane"/>
    <property type="evidence" value="ECO:0007669"/>
    <property type="project" value="InterPro"/>
</dbReference>
<dbReference type="InterPro" id="IPR051407">
    <property type="entry name" value="Bact_OM_lipoprot/Surf_antigen"/>
</dbReference>
<dbReference type="InterPro" id="IPR008816">
    <property type="entry name" value="Gly_zipper_2TM_dom"/>
</dbReference>
<evidence type="ECO:0000256" key="3">
    <source>
        <dbReference type="SAM" id="MobiDB-lite"/>
    </source>
</evidence>
<protein>
    <recommendedName>
        <fullName evidence="5">Glycine zipper 2TM domain-containing protein</fullName>
    </recommendedName>
</protein>
<reference evidence="6" key="1">
    <citation type="submission" date="2020-02" db="EMBL/GenBank/DDBJ databases">
        <authorList>
            <person name="Meier V. D."/>
        </authorList>
    </citation>
    <scope>NUCLEOTIDE SEQUENCE</scope>
    <source>
        <strain evidence="6">AVDCRST_MAG51</strain>
    </source>
</reference>
<feature type="compositionally biased region" description="Low complexity" evidence="3">
    <location>
        <begin position="54"/>
        <end position="81"/>
    </location>
</feature>
<dbReference type="PANTHER" id="PTHR35603:SF2">
    <property type="entry name" value="OUTER MEMBRANE LIPOPROTEIN"/>
    <property type="match status" value="1"/>
</dbReference>
<feature type="region of interest" description="Disordered" evidence="3">
    <location>
        <begin position="187"/>
        <end position="221"/>
    </location>
</feature>
<feature type="chain" id="PRO_5026971594" description="Glycine zipper 2TM domain-containing protein" evidence="4">
    <location>
        <begin position="19"/>
        <end position="221"/>
    </location>
</feature>
<evidence type="ECO:0000256" key="1">
    <source>
        <dbReference type="ARBA" id="ARBA00004370"/>
    </source>
</evidence>
<proteinExistence type="predicted"/>
<name>A0A6J4QEW1_9BURK</name>
<accession>A0A6J4QEW1</accession>
<feature type="domain" description="Glycine zipper 2TM" evidence="5">
    <location>
        <begin position="117"/>
        <end position="157"/>
    </location>
</feature>
<dbReference type="PANTHER" id="PTHR35603">
    <property type="match status" value="1"/>
</dbReference>
<dbReference type="Pfam" id="PF05433">
    <property type="entry name" value="Rick_17kDa_Anti"/>
    <property type="match status" value="1"/>
</dbReference>
<sequence length="221" mass="21758">MWAAIGVLALAAAGLGGALVMRSADKPAAPVAAQSVPATQTATSGTQAPANQVQSAQAERAAKPAPAKPVQQSKPAPQVAQGSNYTPIETSRAAVCTTCGTVEAVMEVKQKGEGTGIGAVGGAVVGGLLGNQVGGGNGKKAMTVIGAVGGGLAGHEAEKHVRATTAYDVQVRMEDGSRRTIRQAQPVAVGSRVTVEGSSLRVGGGSRPSAPRTLQTSAGST</sequence>
<evidence type="ECO:0000313" key="6">
    <source>
        <dbReference type="EMBL" id="CAA9438032.1"/>
    </source>
</evidence>
<gene>
    <name evidence="6" type="ORF">AVDCRST_MAG51-3055</name>
</gene>
<organism evidence="6">
    <name type="scientific">uncultured Ramlibacter sp</name>
    <dbReference type="NCBI Taxonomy" id="260755"/>
    <lineage>
        <taxon>Bacteria</taxon>
        <taxon>Pseudomonadati</taxon>
        <taxon>Pseudomonadota</taxon>
        <taxon>Betaproteobacteria</taxon>
        <taxon>Burkholderiales</taxon>
        <taxon>Comamonadaceae</taxon>
        <taxon>Ramlibacter</taxon>
        <taxon>environmental samples</taxon>
    </lineage>
</organism>
<dbReference type="EMBL" id="CADCUX010000660">
    <property type="protein sequence ID" value="CAA9438032.1"/>
    <property type="molecule type" value="Genomic_DNA"/>
</dbReference>
<feature type="region of interest" description="Disordered" evidence="3">
    <location>
        <begin position="29"/>
        <end position="85"/>
    </location>
</feature>
<keyword evidence="4" id="KW-0732">Signal</keyword>
<feature type="compositionally biased region" description="Polar residues" evidence="3">
    <location>
        <begin position="39"/>
        <end position="53"/>
    </location>
</feature>
<feature type="compositionally biased region" description="Polar residues" evidence="3">
    <location>
        <begin position="212"/>
        <end position="221"/>
    </location>
</feature>
<evidence type="ECO:0000256" key="2">
    <source>
        <dbReference type="ARBA" id="ARBA00023136"/>
    </source>
</evidence>
<dbReference type="AlphaFoldDB" id="A0A6J4QEW1"/>
<evidence type="ECO:0000256" key="4">
    <source>
        <dbReference type="SAM" id="SignalP"/>
    </source>
</evidence>
<comment type="subcellular location">
    <subcellularLocation>
        <location evidence="1">Membrane</location>
    </subcellularLocation>
</comment>
<keyword evidence="2" id="KW-0472">Membrane</keyword>